<protein>
    <recommendedName>
        <fullName evidence="5">tRNA pseudouridine synthase B</fullName>
        <ecNumber evidence="5">5.4.99.25</ecNumber>
    </recommendedName>
    <alternativeName>
        <fullName evidence="5">tRNA pseudouridine(55) synthase</fullName>
        <shortName evidence="5">Psi55 synthase</shortName>
    </alternativeName>
    <alternativeName>
        <fullName evidence="5">tRNA pseudouridylate synthase</fullName>
    </alternativeName>
    <alternativeName>
        <fullName evidence="5">tRNA-uridine isomerase</fullName>
    </alternativeName>
</protein>
<dbReference type="SUPFAM" id="SSF55120">
    <property type="entry name" value="Pseudouridine synthase"/>
    <property type="match status" value="1"/>
</dbReference>
<evidence type="ECO:0000313" key="6">
    <source>
        <dbReference type="EMBL" id="VEU69061.1"/>
    </source>
</evidence>
<dbReference type="GO" id="GO:0160148">
    <property type="term" value="F:tRNA pseudouridine(55) synthase activity"/>
    <property type="evidence" value="ECO:0007669"/>
    <property type="project" value="UniProtKB-EC"/>
</dbReference>
<feature type="active site" description="Nucleophile" evidence="5">
    <location>
        <position position="36"/>
    </location>
</feature>
<keyword evidence="3 5" id="KW-0819">tRNA processing</keyword>
<dbReference type="EC" id="5.4.99.25" evidence="5"/>
<dbReference type="AlphaFoldDB" id="A0A0F6ZNJ6"/>
<comment type="similarity">
    <text evidence="2 5">Belongs to the pseudouridine synthase TruB family. Type 1 subfamily.</text>
</comment>
<accession>A0A0F6ZNJ6</accession>
<dbReference type="RefSeq" id="WP_004795426.1">
    <property type="nucleotide sequence ID" value="NZ_CP011368.1"/>
</dbReference>
<dbReference type="InterPro" id="IPR002501">
    <property type="entry name" value="PsdUridine_synth_N"/>
</dbReference>
<dbReference type="GO" id="GO:0003723">
    <property type="term" value="F:RNA binding"/>
    <property type="evidence" value="ECO:0007669"/>
    <property type="project" value="InterPro"/>
</dbReference>
<evidence type="ECO:0000256" key="2">
    <source>
        <dbReference type="ARBA" id="ARBA00005642"/>
    </source>
</evidence>
<dbReference type="eggNOG" id="COG0130">
    <property type="taxonomic scope" value="Bacteria"/>
</dbReference>
<comment type="function">
    <text evidence="5">Responsible for synthesis of pseudouridine from uracil-55 in the psi GC loop of transfer RNAs.</text>
</comment>
<evidence type="ECO:0000256" key="4">
    <source>
        <dbReference type="ARBA" id="ARBA00023235"/>
    </source>
</evidence>
<dbReference type="Proteomes" id="UP000290495">
    <property type="component" value="Chromosome"/>
</dbReference>
<dbReference type="HAMAP" id="MF_01080">
    <property type="entry name" value="TruB_bact"/>
    <property type="match status" value="1"/>
</dbReference>
<dbReference type="HOGENOM" id="CLU_032087_0_2_14"/>
<dbReference type="Gene3D" id="3.30.2350.10">
    <property type="entry name" value="Pseudouridine synthase"/>
    <property type="match status" value="1"/>
</dbReference>
<reference evidence="6 7" key="1">
    <citation type="submission" date="2019-01" db="EMBL/GenBank/DDBJ databases">
        <authorList>
            <consortium name="Pathogen Informatics"/>
        </authorList>
    </citation>
    <scope>NUCLEOTIDE SEQUENCE [LARGE SCALE GENOMIC DNA]</scope>
    <source>
        <strain evidence="6 7">NCTC10146</strain>
    </source>
</reference>
<organism evidence="6 7">
    <name type="scientific">Mycoplasmopsis canis</name>
    <dbReference type="NCBI Taxonomy" id="29555"/>
    <lineage>
        <taxon>Bacteria</taxon>
        <taxon>Bacillati</taxon>
        <taxon>Mycoplasmatota</taxon>
        <taxon>Mycoplasmoidales</taxon>
        <taxon>Metamycoplasmataceae</taxon>
        <taxon>Mycoplasmopsis</taxon>
    </lineage>
</organism>
<dbReference type="PANTHER" id="PTHR13767:SF2">
    <property type="entry name" value="PSEUDOURIDYLATE SYNTHASE TRUB1"/>
    <property type="match status" value="1"/>
</dbReference>
<name>A0A0F6ZNJ6_9BACT</name>
<keyword evidence="4 5" id="KW-0413">Isomerase</keyword>
<dbReference type="Pfam" id="PF01509">
    <property type="entry name" value="TruB_N"/>
    <property type="match status" value="1"/>
</dbReference>
<dbReference type="NCBIfam" id="TIGR00431">
    <property type="entry name" value="TruB"/>
    <property type="match status" value="1"/>
</dbReference>
<dbReference type="InterPro" id="IPR020103">
    <property type="entry name" value="PsdUridine_synth_cat_dom_sf"/>
</dbReference>
<comment type="catalytic activity">
    <reaction evidence="1 5">
        <text>uridine(55) in tRNA = pseudouridine(55) in tRNA</text>
        <dbReference type="Rhea" id="RHEA:42532"/>
        <dbReference type="Rhea" id="RHEA-COMP:10101"/>
        <dbReference type="Rhea" id="RHEA-COMP:10102"/>
        <dbReference type="ChEBI" id="CHEBI:65314"/>
        <dbReference type="ChEBI" id="CHEBI:65315"/>
        <dbReference type="EC" id="5.4.99.25"/>
    </reaction>
</comment>
<dbReference type="GO" id="GO:0031119">
    <property type="term" value="P:tRNA pseudouridine synthesis"/>
    <property type="evidence" value="ECO:0007669"/>
    <property type="project" value="UniProtKB-UniRule"/>
</dbReference>
<evidence type="ECO:0000256" key="5">
    <source>
        <dbReference type="HAMAP-Rule" id="MF_01080"/>
    </source>
</evidence>
<dbReference type="KEGG" id="mcas:AAW50_02740"/>
<proteinExistence type="inferred from homology"/>
<evidence type="ECO:0000256" key="1">
    <source>
        <dbReference type="ARBA" id="ARBA00000385"/>
    </source>
</evidence>
<evidence type="ECO:0000313" key="7">
    <source>
        <dbReference type="Proteomes" id="UP000290495"/>
    </source>
</evidence>
<sequence length="280" mass="31741">MFLKFYKEKGDFSNKTIRKLSSKLNAYKIGHTGILDPLAEGLMIIATNDDTKLFQYISNKDKTYLAKAKLFVSSDTQDITGNLNFLEKKDISLSELKEAIEKASLFKTQIPPVFSAKKIKGKKAYDYARSGEKVEVPSQNIEVKKIELVSFDEENNEFSILTTVSEGTYIRTLLVDIAHILGTSCAMTYLKRTKVGNVDLGNIQPNEFQEIDFKNLFTLELVEVEDSDLEDISHGRNIYLNKKNGKLFILSKHTKEICAVGDVDKGIFYPKKVFPKRIRG</sequence>
<evidence type="ECO:0000256" key="3">
    <source>
        <dbReference type="ARBA" id="ARBA00022694"/>
    </source>
</evidence>
<dbReference type="GO" id="GO:1990481">
    <property type="term" value="P:mRNA pseudouridine synthesis"/>
    <property type="evidence" value="ECO:0007669"/>
    <property type="project" value="TreeGrafter"/>
</dbReference>
<gene>
    <name evidence="5 6" type="primary">truB</name>
    <name evidence="6" type="ORF">NCTC10146_00541</name>
</gene>
<dbReference type="STRING" id="29555.AAW50_02740"/>
<dbReference type="EMBL" id="LR215010">
    <property type="protein sequence ID" value="VEU69061.1"/>
    <property type="molecule type" value="Genomic_DNA"/>
</dbReference>
<dbReference type="PANTHER" id="PTHR13767">
    <property type="entry name" value="TRNA-PSEUDOURIDINE SYNTHASE"/>
    <property type="match status" value="1"/>
</dbReference>
<dbReference type="InterPro" id="IPR014780">
    <property type="entry name" value="tRNA_psdUridine_synth_TruB"/>
</dbReference>